<evidence type="ECO:0000256" key="1">
    <source>
        <dbReference type="SAM" id="Phobius"/>
    </source>
</evidence>
<dbReference type="Pfam" id="PF13795">
    <property type="entry name" value="HupE_UreJ_2"/>
    <property type="match status" value="1"/>
</dbReference>
<keyword evidence="2" id="KW-0732">Signal</keyword>
<evidence type="ECO:0000256" key="2">
    <source>
        <dbReference type="SAM" id="SignalP"/>
    </source>
</evidence>
<dbReference type="RefSeq" id="WP_131904996.1">
    <property type="nucleotide sequence ID" value="NZ_BAAAFU010000008.1"/>
</dbReference>
<dbReference type="OrthoDB" id="9808870at2"/>
<keyword evidence="1" id="KW-0812">Transmembrane</keyword>
<sequence>MILLIRKSICCLFALLLFLFPLTTAADVVKPALIEIVVNEKGQVNIEIRASIEALLTGIDGRYKNTQDAPNADEYDVLRKMESGELLAEFEGFKTPFLEKLSLLDDKQRKVSLNIKNVKIPEPGYTKVPRISLIELSGVLSSSANSLTWYYPASFGDNAVRLKQVNEAKQEYHWSQWQWLKNDKPSEAMSLTEIVAEKPLYQTIFSYIVIGFEHILPKGLDHILFILGLFLFGTAFKPLVLQITMFTLAHTLTLGLAMNGVINLSANIVEPLIALSIAYVGIENVFAKRLNNSRLVLVFLFGLLHGLGFASVLSDFGMPENAFVTALISFNIGVEIGQLTIILAAFLLIGLWFSKKRWYKSLITTPASLAIAVVAFYWFIERLDLNYFI</sequence>
<dbReference type="AlphaFoldDB" id="A0A4R1F9B6"/>
<name>A0A4R1F9B6_9GAMM</name>
<feature type="transmembrane region" description="Helical" evidence="1">
    <location>
        <begin position="326"/>
        <end position="349"/>
    </location>
</feature>
<evidence type="ECO:0000313" key="4">
    <source>
        <dbReference type="Proteomes" id="UP000294887"/>
    </source>
</evidence>
<accession>A0A4R1F9B6</accession>
<gene>
    <name evidence="3" type="ORF">EV695_1228</name>
</gene>
<feature type="transmembrane region" description="Helical" evidence="1">
    <location>
        <begin position="199"/>
        <end position="216"/>
    </location>
</feature>
<proteinExistence type="predicted"/>
<feature type="transmembrane region" description="Helical" evidence="1">
    <location>
        <begin position="223"/>
        <end position="249"/>
    </location>
</feature>
<comment type="caution">
    <text evidence="3">The sequence shown here is derived from an EMBL/GenBank/DDBJ whole genome shotgun (WGS) entry which is preliminary data.</text>
</comment>
<keyword evidence="1" id="KW-1133">Transmembrane helix</keyword>
<dbReference type="InterPro" id="IPR032809">
    <property type="entry name" value="Put_HupE_UreJ"/>
</dbReference>
<dbReference type="EMBL" id="SMFQ01000002">
    <property type="protein sequence ID" value="TCJ89364.1"/>
    <property type="molecule type" value="Genomic_DNA"/>
</dbReference>
<feature type="transmembrane region" description="Helical" evidence="1">
    <location>
        <begin position="361"/>
        <end position="380"/>
    </location>
</feature>
<organism evidence="3 4">
    <name type="scientific">Cocleimonas flava</name>
    <dbReference type="NCBI Taxonomy" id="634765"/>
    <lineage>
        <taxon>Bacteria</taxon>
        <taxon>Pseudomonadati</taxon>
        <taxon>Pseudomonadota</taxon>
        <taxon>Gammaproteobacteria</taxon>
        <taxon>Thiotrichales</taxon>
        <taxon>Thiotrichaceae</taxon>
        <taxon>Cocleimonas</taxon>
    </lineage>
</organism>
<keyword evidence="4" id="KW-1185">Reference proteome</keyword>
<dbReference type="Proteomes" id="UP000294887">
    <property type="component" value="Unassembled WGS sequence"/>
</dbReference>
<keyword evidence="1" id="KW-0472">Membrane</keyword>
<protein>
    <submittedName>
        <fullName evidence="3">Hydrogenase/urease accessory protein HupE</fullName>
    </submittedName>
</protein>
<evidence type="ECO:0000313" key="3">
    <source>
        <dbReference type="EMBL" id="TCJ89364.1"/>
    </source>
</evidence>
<feature type="transmembrane region" description="Helical" evidence="1">
    <location>
        <begin position="294"/>
        <end position="314"/>
    </location>
</feature>
<feature type="signal peptide" evidence="2">
    <location>
        <begin position="1"/>
        <end position="25"/>
    </location>
</feature>
<feature type="chain" id="PRO_5020406792" evidence="2">
    <location>
        <begin position="26"/>
        <end position="389"/>
    </location>
</feature>
<reference evidence="3 4" key="1">
    <citation type="submission" date="2019-03" db="EMBL/GenBank/DDBJ databases">
        <title>Genomic Encyclopedia of Type Strains, Phase IV (KMG-IV): sequencing the most valuable type-strain genomes for metagenomic binning, comparative biology and taxonomic classification.</title>
        <authorList>
            <person name="Goeker M."/>
        </authorList>
    </citation>
    <scope>NUCLEOTIDE SEQUENCE [LARGE SCALE GENOMIC DNA]</scope>
    <source>
        <strain evidence="3 4">DSM 24830</strain>
    </source>
</reference>
<feature type="transmembrane region" description="Helical" evidence="1">
    <location>
        <begin position="261"/>
        <end position="282"/>
    </location>
</feature>